<reference evidence="5 6" key="1">
    <citation type="journal article" date="2020" name="ISME J.">
        <title>Comparative genomics reveals insights into cyanobacterial evolution and habitat adaptation.</title>
        <authorList>
            <person name="Chen M.Y."/>
            <person name="Teng W.K."/>
            <person name="Zhao L."/>
            <person name="Hu C.X."/>
            <person name="Zhou Y.K."/>
            <person name="Han B.P."/>
            <person name="Song L.R."/>
            <person name="Shu W.S."/>
        </authorList>
    </citation>
    <scope>NUCLEOTIDE SEQUENCE [LARGE SCALE GENOMIC DNA]</scope>
    <source>
        <strain evidence="5 6">FACHB-3921</strain>
    </source>
</reference>
<keyword evidence="6" id="KW-1185">Reference proteome</keyword>
<proteinExistence type="predicted"/>
<dbReference type="PANTHER" id="PTHR30222:SF17">
    <property type="entry name" value="SPERMIDINE_PUTRESCINE-BINDING PERIPLASMIC PROTEIN"/>
    <property type="match status" value="1"/>
</dbReference>
<evidence type="ECO:0000313" key="5">
    <source>
        <dbReference type="EMBL" id="MBD2252469.1"/>
    </source>
</evidence>
<dbReference type="PRINTS" id="PR00909">
    <property type="entry name" value="SPERMDNBNDNG"/>
</dbReference>
<sequence length="388" mass="44330">MYIPKSMDRRFFLLSLGGLTLSQLLVGCTGSNQTQLNVQLLKGSIPGQVVNKFRQSLKQQAQLKFAPVEQLEELYKRLVNWQHNPKAHDEQGWTRFIPFRQSQTFPLADLVTLGDYWLTTAIERKLIQPIDTAPLKQWSGLDARWRELVTRNEQGIPDPQGKVWAAPYRWGSTVIVYDREKFKKLGWKPEDWSDLWRDELRSRISLLDQPREVIGLVLKKLGKSYNTENLATVPNLEKELQTFNQQVKLYSSNTYLEPLIIGDTWLAVGWSSDVVPILARYPQLSVVIPRSGTSIWADLWVSPKEITKDALSWQWIDFCLQPNIARQIALLTKTNSPVVTNIGTADIQESLGSLLLNSQEVFAKGEFLLPLPPEATKQYEALFAKIKG</sequence>
<dbReference type="InterPro" id="IPR001188">
    <property type="entry name" value="Sperm_putr-bd"/>
</dbReference>
<dbReference type="CDD" id="cd13661">
    <property type="entry name" value="PBP2_PotD_PotF_like_1"/>
    <property type="match status" value="1"/>
</dbReference>
<keyword evidence="2" id="KW-0813">Transport</keyword>
<dbReference type="EMBL" id="JACJQL010000018">
    <property type="protein sequence ID" value="MBD2252469.1"/>
    <property type="molecule type" value="Genomic_DNA"/>
</dbReference>
<dbReference type="PANTHER" id="PTHR30222">
    <property type="entry name" value="SPERMIDINE/PUTRESCINE-BINDING PERIPLASMIC PROTEIN"/>
    <property type="match status" value="1"/>
</dbReference>
<accession>A0ABR8BFL0</accession>
<evidence type="ECO:0000256" key="1">
    <source>
        <dbReference type="ARBA" id="ARBA00004418"/>
    </source>
</evidence>
<comment type="subcellular location">
    <subcellularLocation>
        <location evidence="1">Periplasm</location>
    </subcellularLocation>
</comment>
<comment type="caution">
    <text evidence="5">The sequence shown here is derived from an EMBL/GenBank/DDBJ whole genome shotgun (WGS) entry which is preliminary data.</text>
</comment>
<evidence type="ECO:0000256" key="3">
    <source>
        <dbReference type="ARBA" id="ARBA00022729"/>
    </source>
</evidence>
<dbReference type="PROSITE" id="PS51257">
    <property type="entry name" value="PROKAR_LIPOPROTEIN"/>
    <property type="match status" value="1"/>
</dbReference>
<dbReference type="Pfam" id="PF13343">
    <property type="entry name" value="SBP_bac_6"/>
    <property type="match status" value="1"/>
</dbReference>
<gene>
    <name evidence="5" type="ORF">H6G14_14310</name>
</gene>
<name>A0ABR8BFL0_9NOSO</name>
<evidence type="ECO:0000313" key="6">
    <source>
        <dbReference type="Proteomes" id="UP000621307"/>
    </source>
</evidence>
<organism evidence="5 6">
    <name type="scientific">Nostoc parmelioides FACHB-3921</name>
    <dbReference type="NCBI Taxonomy" id="2692909"/>
    <lineage>
        <taxon>Bacteria</taxon>
        <taxon>Bacillati</taxon>
        <taxon>Cyanobacteriota</taxon>
        <taxon>Cyanophyceae</taxon>
        <taxon>Nostocales</taxon>
        <taxon>Nostocaceae</taxon>
        <taxon>Nostoc</taxon>
    </lineage>
</organism>
<dbReference type="SUPFAM" id="SSF53850">
    <property type="entry name" value="Periplasmic binding protein-like II"/>
    <property type="match status" value="1"/>
</dbReference>
<dbReference type="Proteomes" id="UP000621307">
    <property type="component" value="Unassembled WGS sequence"/>
</dbReference>
<protein>
    <submittedName>
        <fullName evidence="5">Extracellular solute-binding protein</fullName>
    </submittedName>
</protein>
<dbReference type="Gene3D" id="3.40.190.10">
    <property type="entry name" value="Periplasmic binding protein-like II"/>
    <property type="match status" value="2"/>
</dbReference>
<keyword evidence="4" id="KW-0574">Periplasm</keyword>
<keyword evidence="3" id="KW-0732">Signal</keyword>
<evidence type="ECO:0000256" key="4">
    <source>
        <dbReference type="ARBA" id="ARBA00022764"/>
    </source>
</evidence>
<evidence type="ECO:0000256" key="2">
    <source>
        <dbReference type="ARBA" id="ARBA00022448"/>
    </source>
</evidence>